<dbReference type="Proteomes" id="UP000800981">
    <property type="component" value="Unassembled WGS sequence"/>
</dbReference>
<dbReference type="Gene3D" id="3.40.430.10">
    <property type="entry name" value="Dihydrofolate Reductase, subunit A"/>
    <property type="match status" value="1"/>
</dbReference>
<organism evidence="2 3">
    <name type="scientific">Motilibacter deserti</name>
    <dbReference type="NCBI Taxonomy" id="2714956"/>
    <lineage>
        <taxon>Bacteria</taxon>
        <taxon>Bacillati</taxon>
        <taxon>Actinomycetota</taxon>
        <taxon>Actinomycetes</taxon>
        <taxon>Motilibacterales</taxon>
        <taxon>Motilibacteraceae</taxon>
        <taxon>Motilibacter</taxon>
    </lineage>
</organism>
<gene>
    <name evidence="2" type="ORF">G9H71_12295</name>
</gene>
<keyword evidence="3" id="KW-1185">Reference proteome</keyword>
<evidence type="ECO:0000313" key="3">
    <source>
        <dbReference type="Proteomes" id="UP000800981"/>
    </source>
</evidence>
<dbReference type="EMBL" id="JAANNP010000007">
    <property type="protein sequence ID" value="NHC14558.1"/>
    <property type="molecule type" value="Genomic_DNA"/>
</dbReference>
<name>A0ABX0GVL8_9ACTN</name>
<dbReference type="PANTHER" id="PTHR38011:SF11">
    <property type="entry name" value="2,5-DIAMINO-6-RIBOSYLAMINO-4(3H)-PYRIMIDINONE 5'-PHOSPHATE REDUCTASE"/>
    <property type="match status" value="1"/>
</dbReference>
<feature type="domain" description="Bacterial bifunctional deaminase-reductase C-terminal" evidence="1">
    <location>
        <begin position="4"/>
        <end position="183"/>
    </location>
</feature>
<accession>A0ABX0GVL8</accession>
<dbReference type="InterPro" id="IPR050765">
    <property type="entry name" value="Riboflavin_Biosynth_HTPR"/>
</dbReference>
<dbReference type="PANTHER" id="PTHR38011">
    <property type="entry name" value="DIHYDROFOLATE REDUCTASE FAMILY PROTEIN (AFU_ORTHOLOGUE AFUA_8G06820)"/>
    <property type="match status" value="1"/>
</dbReference>
<sequence length="191" mass="20843">MRELVYVVGTTLDGRVAGPDDEIDFFFPLAADVTDHLRTELADTLPSGARAALGVEGPVRRFDTVVMGRRTYEPALREGIVSPYAHLRQYVVSSTLPAPADPAVTVVRDRPLDLVRRVKAEDGLDILLAGGGRLAAEVLDEVDRIVVKHYPLLAGDGVPLLAGAFRPLRLTVKDERRFSDGACVVTYVPRR</sequence>
<comment type="caution">
    <text evidence="2">The sequence shown here is derived from an EMBL/GenBank/DDBJ whole genome shotgun (WGS) entry which is preliminary data.</text>
</comment>
<protein>
    <submittedName>
        <fullName evidence="2">Dihydrofolate reductase</fullName>
    </submittedName>
</protein>
<dbReference type="InterPro" id="IPR002734">
    <property type="entry name" value="RibDG_C"/>
</dbReference>
<proteinExistence type="predicted"/>
<dbReference type="InterPro" id="IPR024072">
    <property type="entry name" value="DHFR-like_dom_sf"/>
</dbReference>
<dbReference type="SUPFAM" id="SSF53597">
    <property type="entry name" value="Dihydrofolate reductase-like"/>
    <property type="match status" value="1"/>
</dbReference>
<evidence type="ECO:0000259" key="1">
    <source>
        <dbReference type="Pfam" id="PF01872"/>
    </source>
</evidence>
<dbReference type="RefSeq" id="WP_166282200.1">
    <property type="nucleotide sequence ID" value="NZ_JAANNP010000007.1"/>
</dbReference>
<dbReference type="Pfam" id="PF01872">
    <property type="entry name" value="RibD_C"/>
    <property type="match status" value="1"/>
</dbReference>
<reference evidence="2 3" key="1">
    <citation type="submission" date="2020-03" db="EMBL/GenBank/DDBJ databases">
        <title>Two novel Motilibacter sp.</title>
        <authorList>
            <person name="Liu S."/>
        </authorList>
    </citation>
    <scope>NUCLEOTIDE SEQUENCE [LARGE SCALE GENOMIC DNA]</scope>
    <source>
        <strain evidence="2 3">E257</strain>
    </source>
</reference>
<evidence type="ECO:0000313" key="2">
    <source>
        <dbReference type="EMBL" id="NHC14558.1"/>
    </source>
</evidence>